<evidence type="ECO:0000313" key="1">
    <source>
        <dbReference type="EMBL" id="LAA68584.1"/>
    </source>
</evidence>
<reference evidence="1" key="1">
    <citation type="submission" date="2017-07" db="EMBL/GenBank/DDBJ databases">
        <authorList>
            <person name="Mikheyev A."/>
            <person name="Grau M."/>
        </authorList>
    </citation>
    <scope>NUCLEOTIDE SEQUENCE</scope>
    <source>
        <tissue evidence="1">Venom_gland</tissue>
    </source>
</reference>
<proteinExistence type="predicted"/>
<reference evidence="1" key="2">
    <citation type="submission" date="2017-11" db="EMBL/GenBank/DDBJ databases">
        <title>Coralsnake Venomics: Analyses of Venom Gland Transcriptomes and Proteomes of Six Brazilian Taxa.</title>
        <authorList>
            <person name="Aird S.D."/>
            <person name="Jorge da Silva N."/>
            <person name="Qiu L."/>
            <person name="Villar-Briones A."/>
            <person name="Aparecida-Saddi V."/>
            <person name="Campos-Telles M.P."/>
            <person name="Grau M."/>
            <person name="Mikheyev A.S."/>
        </authorList>
    </citation>
    <scope>NUCLEOTIDE SEQUENCE</scope>
    <source>
        <tissue evidence="1">Venom_gland</tissue>
    </source>
</reference>
<dbReference type="AlphaFoldDB" id="A0A2D4H9H8"/>
<accession>A0A2D4H9H8</accession>
<dbReference type="EMBL" id="IACK01010207">
    <property type="protein sequence ID" value="LAA68584.1"/>
    <property type="molecule type" value="Transcribed_RNA"/>
</dbReference>
<sequence>MSRLTTEILGSIVAFSQGPPVSVSRKLEVSTGPRAACLYFVGAKLQLPKVFLTQFALAEAISMPELIGPATILLRKFLPRTDTPKAFELSATVSYPSMATSASMATTQEHTTDTNSM</sequence>
<organism evidence="1">
    <name type="scientific">Micrurus lemniscatus lemniscatus</name>
    <dbReference type="NCBI Taxonomy" id="129467"/>
    <lineage>
        <taxon>Eukaryota</taxon>
        <taxon>Metazoa</taxon>
        <taxon>Chordata</taxon>
        <taxon>Craniata</taxon>
        <taxon>Vertebrata</taxon>
        <taxon>Euteleostomi</taxon>
        <taxon>Lepidosauria</taxon>
        <taxon>Squamata</taxon>
        <taxon>Bifurcata</taxon>
        <taxon>Unidentata</taxon>
        <taxon>Episquamata</taxon>
        <taxon>Toxicofera</taxon>
        <taxon>Serpentes</taxon>
        <taxon>Colubroidea</taxon>
        <taxon>Elapidae</taxon>
        <taxon>Elapinae</taxon>
        <taxon>Micrurus</taxon>
    </lineage>
</organism>
<protein>
    <submittedName>
        <fullName evidence="1">Uncharacterized protein</fullName>
    </submittedName>
</protein>
<name>A0A2D4H9H8_MICLE</name>